<evidence type="ECO:0000313" key="4">
    <source>
        <dbReference type="Proteomes" id="UP000073923"/>
    </source>
</evidence>
<name>A0A147IQD6_9SPHN</name>
<accession>A0A147IQD6</accession>
<organism evidence="3 4">
    <name type="scientific">Sphingomonas yabuuchiae</name>
    <dbReference type="NCBI Taxonomy" id="172044"/>
    <lineage>
        <taxon>Bacteria</taxon>
        <taxon>Pseudomonadati</taxon>
        <taxon>Pseudomonadota</taxon>
        <taxon>Alphaproteobacteria</taxon>
        <taxon>Sphingomonadales</taxon>
        <taxon>Sphingomonadaceae</taxon>
        <taxon>Sphingomonas</taxon>
    </lineage>
</organism>
<dbReference type="OrthoDB" id="7569864at2"/>
<feature type="region of interest" description="Disordered" evidence="1">
    <location>
        <begin position="25"/>
        <end position="49"/>
    </location>
</feature>
<reference evidence="3 4" key="1">
    <citation type="journal article" date="2016" name="Front. Microbiol.">
        <title>Genomic Resource of Rice Seed Associated Bacteria.</title>
        <authorList>
            <person name="Midha S."/>
            <person name="Bansal K."/>
            <person name="Sharma S."/>
            <person name="Kumar N."/>
            <person name="Patil P.P."/>
            <person name="Chaudhry V."/>
            <person name="Patil P.B."/>
        </authorList>
    </citation>
    <scope>NUCLEOTIDE SEQUENCE [LARGE SCALE GENOMIC DNA]</scope>
    <source>
        <strain evidence="3 4">NS355</strain>
    </source>
</reference>
<evidence type="ECO:0000313" key="3">
    <source>
        <dbReference type="EMBL" id="KTT97627.1"/>
    </source>
</evidence>
<dbReference type="Proteomes" id="UP000073923">
    <property type="component" value="Unassembled WGS sequence"/>
</dbReference>
<feature type="compositionally biased region" description="Basic and acidic residues" evidence="1">
    <location>
        <begin position="32"/>
        <end position="49"/>
    </location>
</feature>
<comment type="caution">
    <text evidence="3">The sequence shown here is derived from an EMBL/GenBank/DDBJ whole genome shotgun (WGS) entry which is preliminary data.</text>
</comment>
<dbReference type="PATRIC" id="fig|172044.3.peg.2200"/>
<proteinExistence type="predicted"/>
<evidence type="ECO:0000256" key="2">
    <source>
        <dbReference type="SAM" id="Phobius"/>
    </source>
</evidence>
<keyword evidence="2" id="KW-0472">Membrane</keyword>
<keyword evidence="2" id="KW-0812">Transmembrane</keyword>
<dbReference type="AlphaFoldDB" id="A0A147IQD6"/>
<keyword evidence="2" id="KW-1133">Transmembrane helix</keyword>
<sequence length="140" mass="15408">MTDMPPTRFRVVERGRRLEVIDTHAGKAPPARRTEAPRPMDGKTPRFKLPEKLRFDGGGSWTTDGFYDAKGPRTVTLDASAMQKLRYAGAGLVAVVIVWVLLAPIIPALWGAPLLLINPKVRDTLREWATGFIDGLASSQ</sequence>
<dbReference type="RefSeq" id="WP_058745777.1">
    <property type="nucleotide sequence ID" value="NZ_LDTF01000057.1"/>
</dbReference>
<feature type="transmembrane region" description="Helical" evidence="2">
    <location>
        <begin position="87"/>
        <end position="110"/>
    </location>
</feature>
<evidence type="ECO:0000256" key="1">
    <source>
        <dbReference type="SAM" id="MobiDB-lite"/>
    </source>
</evidence>
<gene>
    <name evidence="3" type="ORF">NS355_11115</name>
</gene>
<dbReference type="EMBL" id="LDTF01000057">
    <property type="protein sequence ID" value="KTT97627.1"/>
    <property type="molecule type" value="Genomic_DNA"/>
</dbReference>
<protein>
    <submittedName>
        <fullName evidence="3">Uncharacterized protein</fullName>
    </submittedName>
</protein>